<proteinExistence type="predicted"/>
<dbReference type="OrthoDB" id="20844at2759"/>
<evidence type="ECO:0000256" key="1">
    <source>
        <dbReference type="SAM" id="MobiDB-lite"/>
    </source>
</evidence>
<dbReference type="Pfam" id="PF04004">
    <property type="entry name" value="Leo1"/>
    <property type="match status" value="1"/>
</dbReference>
<name>A0A9P5XML3_9AGAR</name>
<organism evidence="2 3">
    <name type="scientific">Macrolepiota fuliginosa MF-IS2</name>
    <dbReference type="NCBI Taxonomy" id="1400762"/>
    <lineage>
        <taxon>Eukaryota</taxon>
        <taxon>Fungi</taxon>
        <taxon>Dikarya</taxon>
        <taxon>Basidiomycota</taxon>
        <taxon>Agaricomycotina</taxon>
        <taxon>Agaricomycetes</taxon>
        <taxon>Agaricomycetidae</taxon>
        <taxon>Agaricales</taxon>
        <taxon>Agaricineae</taxon>
        <taxon>Agaricaceae</taxon>
        <taxon>Macrolepiota</taxon>
    </lineage>
</organism>
<dbReference type="GO" id="GO:1990269">
    <property type="term" value="F:RNA polymerase II C-terminal domain phosphoserine binding"/>
    <property type="evidence" value="ECO:0007669"/>
    <property type="project" value="TreeGrafter"/>
</dbReference>
<dbReference type="PANTHER" id="PTHR23146">
    <property type="entry name" value="LEO1 PROTEIN"/>
    <property type="match status" value="1"/>
</dbReference>
<feature type="region of interest" description="Disordered" evidence="1">
    <location>
        <begin position="1"/>
        <end position="105"/>
    </location>
</feature>
<feature type="compositionally biased region" description="Basic and acidic residues" evidence="1">
    <location>
        <begin position="316"/>
        <end position="325"/>
    </location>
</feature>
<reference evidence="2" key="1">
    <citation type="submission" date="2020-11" db="EMBL/GenBank/DDBJ databases">
        <authorList>
            <consortium name="DOE Joint Genome Institute"/>
            <person name="Ahrendt S."/>
            <person name="Riley R."/>
            <person name="Andreopoulos W."/>
            <person name="Labutti K."/>
            <person name="Pangilinan J."/>
            <person name="Ruiz-Duenas F.J."/>
            <person name="Barrasa J.M."/>
            <person name="Sanchez-Garcia M."/>
            <person name="Camarero S."/>
            <person name="Miyauchi S."/>
            <person name="Serrano A."/>
            <person name="Linde D."/>
            <person name="Babiker R."/>
            <person name="Drula E."/>
            <person name="Ayuso-Fernandez I."/>
            <person name="Pacheco R."/>
            <person name="Padilla G."/>
            <person name="Ferreira P."/>
            <person name="Barriuso J."/>
            <person name="Kellner H."/>
            <person name="Castanera R."/>
            <person name="Alfaro M."/>
            <person name="Ramirez L."/>
            <person name="Pisabarro A.G."/>
            <person name="Kuo A."/>
            <person name="Tritt A."/>
            <person name="Lipzen A."/>
            <person name="He G."/>
            <person name="Yan M."/>
            <person name="Ng V."/>
            <person name="Cullen D."/>
            <person name="Martin F."/>
            <person name="Rosso M.-N."/>
            <person name="Henrissat B."/>
            <person name="Hibbett D."/>
            <person name="Martinez A.T."/>
            <person name="Grigoriev I.V."/>
        </authorList>
    </citation>
    <scope>NUCLEOTIDE SEQUENCE</scope>
    <source>
        <strain evidence="2">MF-IS2</strain>
    </source>
</reference>
<dbReference type="InterPro" id="IPR007149">
    <property type="entry name" value="Leo1"/>
</dbReference>
<feature type="compositionally biased region" description="Basic residues" evidence="1">
    <location>
        <begin position="486"/>
        <end position="496"/>
    </location>
</feature>
<evidence type="ECO:0008006" key="4">
    <source>
        <dbReference type="Google" id="ProtNLM"/>
    </source>
</evidence>
<dbReference type="GO" id="GO:0032968">
    <property type="term" value="P:positive regulation of transcription elongation by RNA polymerase II"/>
    <property type="evidence" value="ECO:0007669"/>
    <property type="project" value="TreeGrafter"/>
</dbReference>
<accession>A0A9P5XML3</accession>
<comment type="caution">
    <text evidence="2">The sequence shown here is derived from an EMBL/GenBank/DDBJ whole genome shotgun (WGS) entry which is preliminary data.</text>
</comment>
<dbReference type="EMBL" id="MU151060">
    <property type="protein sequence ID" value="KAF9453598.1"/>
    <property type="molecule type" value="Genomic_DNA"/>
</dbReference>
<feature type="compositionally biased region" description="Acidic residues" evidence="1">
    <location>
        <begin position="462"/>
        <end position="482"/>
    </location>
</feature>
<feature type="compositionally biased region" description="Acidic residues" evidence="1">
    <location>
        <begin position="38"/>
        <end position="58"/>
    </location>
</feature>
<dbReference type="GO" id="GO:0006368">
    <property type="term" value="P:transcription elongation by RNA polymerase II"/>
    <property type="evidence" value="ECO:0007669"/>
    <property type="project" value="InterPro"/>
</dbReference>
<evidence type="ECO:0000313" key="2">
    <source>
        <dbReference type="EMBL" id="KAF9453598.1"/>
    </source>
</evidence>
<dbReference type="Proteomes" id="UP000807342">
    <property type="component" value="Unassembled WGS sequence"/>
</dbReference>
<feature type="region of interest" description="Disordered" evidence="1">
    <location>
        <begin position="225"/>
        <end position="249"/>
    </location>
</feature>
<sequence length="504" mass="56241">MSSLSGALDESALKPVKHDPSPSDDVEMNPEPHSVASDSEESQQDEEMADLFGNDDVEEPKHDRSAAASPTASGPESDRLPSPERERRQALEYEEDEIPPDTGDVVKEADVSFPNLPIPKSSDGNNWVMRMPNFVKMDTKPFHPDTYLGPEEEESMQGESLREKSMSIKLKVDNTVRWRWIKDTNGVDQRQSNSRVIRWSDGTLSLLLGKELFDITQTIDTSAGVPRQVAGPSSQSQLHLSQSQSQTPGLKSQGLTYLVAQHKRSQVLQSEAVITGYMSLRPTGMQSETHRMLVRAVGQKHSKVARLRLAPDPTLDPERGLKELAKQNAKKSRRKNDFDEFGGGRRRRQSRRATDTGALWSSDEDAGGEYDNYDDEDEDGGINSSARKAKRKISDGEKKKAGEDYQEDDFVVADSSEEEGGSKRKRKKDTSDGEEDPLDRLDAKIEEQDTKKRKKPGKSGDASDETDGDGMDVESEEEEDEDFKVRRAGGGRKRTHISMEDEEE</sequence>
<feature type="compositionally biased region" description="Low complexity" evidence="1">
    <location>
        <begin position="233"/>
        <end position="246"/>
    </location>
</feature>
<feature type="compositionally biased region" description="Basic and acidic residues" evidence="1">
    <location>
        <begin position="392"/>
        <end position="403"/>
    </location>
</feature>
<gene>
    <name evidence="2" type="ORF">P691DRAFT_719436</name>
</gene>
<dbReference type="PANTHER" id="PTHR23146:SF0">
    <property type="entry name" value="RNA POLYMERASE-ASSOCIATED PROTEIN LEO1"/>
    <property type="match status" value="1"/>
</dbReference>
<feature type="compositionally biased region" description="Acidic residues" evidence="1">
    <location>
        <begin position="404"/>
        <end position="419"/>
    </location>
</feature>
<feature type="compositionally biased region" description="Basic and acidic residues" evidence="1">
    <location>
        <begin position="76"/>
        <end position="91"/>
    </location>
</feature>
<feature type="compositionally biased region" description="Acidic residues" evidence="1">
    <location>
        <begin position="362"/>
        <end position="380"/>
    </location>
</feature>
<feature type="compositionally biased region" description="Basic and acidic residues" evidence="1">
    <location>
        <begin position="438"/>
        <end position="450"/>
    </location>
</feature>
<evidence type="ECO:0000313" key="3">
    <source>
        <dbReference type="Proteomes" id="UP000807342"/>
    </source>
</evidence>
<dbReference type="AlphaFoldDB" id="A0A9P5XML3"/>
<dbReference type="GO" id="GO:0016593">
    <property type="term" value="C:Cdc73/Paf1 complex"/>
    <property type="evidence" value="ECO:0007669"/>
    <property type="project" value="InterPro"/>
</dbReference>
<feature type="region of interest" description="Disordered" evidence="1">
    <location>
        <begin position="300"/>
        <end position="504"/>
    </location>
</feature>
<protein>
    <recommendedName>
        <fullName evidence="4">RNA polymerase-associated protein LEO1</fullName>
    </recommendedName>
</protein>
<keyword evidence="3" id="KW-1185">Reference proteome</keyword>